<accession>A0ABQ2Q201</accession>
<dbReference type="InterPro" id="IPR050643">
    <property type="entry name" value="Periplasmic_pilus_chap"/>
</dbReference>
<dbReference type="PANTHER" id="PTHR30251:SF4">
    <property type="entry name" value="SLR1668 PROTEIN"/>
    <property type="match status" value="1"/>
</dbReference>
<organism evidence="3 4">
    <name type="scientific">Shewanella saliphila</name>
    <dbReference type="NCBI Taxonomy" id="2282698"/>
    <lineage>
        <taxon>Bacteria</taxon>
        <taxon>Pseudomonadati</taxon>
        <taxon>Pseudomonadota</taxon>
        <taxon>Gammaproteobacteria</taxon>
        <taxon>Alteromonadales</taxon>
        <taxon>Shewanellaceae</taxon>
        <taxon>Shewanella</taxon>
    </lineage>
</organism>
<dbReference type="InterPro" id="IPR016147">
    <property type="entry name" value="Pili_assmbl_chaperone_N"/>
</dbReference>
<dbReference type="InterPro" id="IPR008962">
    <property type="entry name" value="PapD-like_sf"/>
</dbReference>
<dbReference type="PANTHER" id="PTHR30251">
    <property type="entry name" value="PILUS ASSEMBLY CHAPERONE"/>
    <property type="match status" value="1"/>
</dbReference>
<dbReference type="InterPro" id="IPR013783">
    <property type="entry name" value="Ig-like_fold"/>
</dbReference>
<dbReference type="SUPFAM" id="SSF49354">
    <property type="entry name" value="PapD-like"/>
    <property type="match status" value="1"/>
</dbReference>
<dbReference type="Proteomes" id="UP000654367">
    <property type="component" value="Unassembled WGS sequence"/>
</dbReference>
<reference evidence="4" key="1">
    <citation type="journal article" date="2019" name="Int. J. Syst. Evol. Microbiol.">
        <title>The Global Catalogue of Microorganisms (GCM) 10K type strain sequencing project: providing services to taxonomists for standard genome sequencing and annotation.</title>
        <authorList>
            <consortium name="The Broad Institute Genomics Platform"/>
            <consortium name="The Broad Institute Genome Sequencing Center for Infectious Disease"/>
            <person name="Wu L."/>
            <person name="Ma J."/>
        </authorList>
    </citation>
    <scope>NUCLEOTIDE SEQUENCE [LARGE SCALE GENOMIC DNA]</scope>
    <source>
        <strain evidence="4">JCM 32304</strain>
    </source>
</reference>
<keyword evidence="4" id="KW-1185">Reference proteome</keyword>
<feature type="domain" description="Pili assembly chaperone N-terminal" evidence="2">
    <location>
        <begin position="27"/>
        <end position="138"/>
    </location>
</feature>
<evidence type="ECO:0000313" key="3">
    <source>
        <dbReference type="EMBL" id="GGP37348.1"/>
    </source>
</evidence>
<feature type="signal peptide" evidence="1">
    <location>
        <begin position="1"/>
        <end position="22"/>
    </location>
</feature>
<comment type="caution">
    <text evidence="3">The sequence shown here is derived from an EMBL/GenBank/DDBJ whole genome shotgun (WGS) entry which is preliminary data.</text>
</comment>
<dbReference type="RefSeq" id="WP_188916312.1">
    <property type="nucleotide sequence ID" value="NZ_BMQV01000001.1"/>
</dbReference>
<protein>
    <submittedName>
        <fullName evidence="3">Sigma-fimbriae chaperone protein</fullName>
    </submittedName>
</protein>
<evidence type="ECO:0000313" key="4">
    <source>
        <dbReference type="Proteomes" id="UP000654367"/>
    </source>
</evidence>
<sequence>MKHLASMIVASALVMNPLNLTAAELLISPVNIDIAPGEKAALLKLQNNSDAAMKIQVRVRQWDAHNSMLDKPKVVVSPSSLNILPGKQQVVRIVNTGPASDINNERLYRVFLDEIPDMQNTSDQGLLLQVRYALPLFIGGPDLSVSRTDNFDQLTSIWNRALTYSYNKQSNQLAFNNQANGHARISKVRYTNGSDKESVVFGGLLGYVQANSEAAFNVSPVALTSSSKLFAEINGVDVEINHDGR</sequence>
<gene>
    <name evidence="3" type="ORF">GCM10009409_00230</name>
</gene>
<dbReference type="Pfam" id="PF00345">
    <property type="entry name" value="PapD_N"/>
    <property type="match status" value="1"/>
</dbReference>
<dbReference type="EMBL" id="BMQV01000001">
    <property type="protein sequence ID" value="GGP37348.1"/>
    <property type="molecule type" value="Genomic_DNA"/>
</dbReference>
<evidence type="ECO:0000259" key="2">
    <source>
        <dbReference type="Pfam" id="PF00345"/>
    </source>
</evidence>
<feature type="chain" id="PRO_5045871372" evidence="1">
    <location>
        <begin position="23"/>
        <end position="245"/>
    </location>
</feature>
<proteinExistence type="predicted"/>
<dbReference type="Gene3D" id="2.60.40.10">
    <property type="entry name" value="Immunoglobulins"/>
    <property type="match status" value="1"/>
</dbReference>
<evidence type="ECO:0000256" key="1">
    <source>
        <dbReference type="SAM" id="SignalP"/>
    </source>
</evidence>
<keyword evidence="1" id="KW-0732">Signal</keyword>
<name>A0ABQ2Q201_9GAMM</name>